<dbReference type="KEGG" id="ttf:THTE_4117"/>
<evidence type="ECO:0000313" key="2">
    <source>
        <dbReference type="Proteomes" id="UP000215086"/>
    </source>
</evidence>
<dbReference type="NCBIfam" id="TIGR03696">
    <property type="entry name" value="Rhs_assc_core"/>
    <property type="match status" value="1"/>
</dbReference>
<dbReference type="OrthoDB" id="1377046at2"/>
<sequence>MTVVNHLIYDAFGKVTSENKNLSENLNIGVIPWTHFGFRIGSNPAAGDIFFFNNCPLLVSNSLFVFTGRPFDSDTQLQNNLNRWYDARVGRWLSEDPIGFAGGDGNLYRYVQNNPSNFIDFRGSRSGEPQVTGPVIFGFSVVILV</sequence>
<dbReference type="AlphaFoldDB" id="A0A286RL83"/>
<dbReference type="RefSeq" id="WP_095416446.1">
    <property type="nucleotide sequence ID" value="NZ_CP018477.1"/>
</dbReference>
<organism evidence="1 2">
    <name type="scientific">Thermogutta terrifontis</name>
    <dbReference type="NCBI Taxonomy" id="1331910"/>
    <lineage>
        <taxon>Bacteria</taxon>
        <taxon>Pseudomonadati</taxon>
        <taxon>Planctomycetota</taxon>
        <taxon>Planctomycetia</taxon>
        <taxon>Pirellulales</taxon>
        <taxon>Thermoguttaceae</taxon>
        <taxon>Thermogutta</taxon>
    </lineage>
</organism>
<evidence type="ECO:0008006" key="3">
    <source>
        <dbReference type="Google" id="ProtNLM"/>
    </source>
</evidence>
<dbReference type="Gene3D" id="2.180.10.10">
    <property type="entry name" value="RHS repeat-associated core"/>
    <property type="match status" value="1"/>
</dbReference>
<evidence type="ECO:0000313" key="1">
    <source>
        <dbReference type="EMBL" id="ASV76718.1"/>
    </source>
</evidence>
<accession>A0A286RL83</accession>
<dbReference type="Proteomes" id="UP000215086">
    <property type="component" value="Chromosome"/>
</dbReference>
<gene>
    <name evidence="1" type="ORF">THTE_4117</name>
</gene>
<dbReference type="EMBL" id="CP018477">
    <property type="protein sequence ID" value="ASV76718.1"/>
    <property type="molecule type" value="Genomic_DNA"/>
</dbReference>
<keyword evidence="2" id="KW-1185">Reference proteome</keyword>
<name>A0A286RL83_9BACT</name>
<dbReference type="InterPro" id="IPR022385">
    <property type="entry name" value="Rhs_assc_core"/>
</dbReference>
<protein>
    <recommendedName>
        <fullName evidence="3">RHS repeat-associated core domain-containing protein</fullName>
    </recommendedName>
</protein>
<proteinExistence type="predicted"/>
<reference evidence="1 2" key="1">
    <citation type="journal article" name="Front. Microbiol.">
        <title>Sugar Metabolism of the First Thermophilic Planctomycete Thermogutta terrifontis: Comparative Genomic and Transcriptomic Approaches.</title>
        <authorList>
            <person name="Elcheninov A.G."/>
            <person name="Menzel P."/>
            <person name="Gudbergsdottir S.R."/>
            <person name="Slesarev A.I."/>
            <person name="Kadnikov V.V."/>
            <person name="Krogh A."/>
            <person name="Bonch-Osmolovskaya E.A."/>
            <person name="Peng X."/>
            <person name="Kublanov I.V."/>
        </authorList>
    </citation>
    <scope>NUCLEOTIDE SEQUENCE [LARGE SCALE GENOMIC DNA]</scope>
    <source>
        <strain evidence="1 2">R1</strain>
    </source>
</reference>